<dbReference type="GO" id="GO:0000976">
    <property type="term" value="F:transcription cis-regulatory region binding"/>
    <property type="evidence" value="ECO:0007669"/>
    <property type="project" value="TreeGrafter"/>
</dbReference>
<dbReference type="InterPro" id="IPR036271">
    <property type="entry name" value="Tet_transcr_reg_TetR-rel_C_sf"/>
</dbReference>
<evidence type="ECO:0000313" key="7">
    <source>
        <dbReference type="EMBL" id="KAB1442810.1"/>
    </source>
</evidence>
<keyword evidence="1" id="KW-0678">Repressor</keyword>
<dbReference type="InterPro" id="IPR001647">
    <property type="entry name" value="HTH_TetR"/>
</dbReference>
<dbReference type="Proteomes" id="UP000438699">
    <property type="component" value="Unassembled WGS sequence"/>
</dbReference>
<comment type="caution">
    <text evidence="7">The sequence shown here is derived from an EMBL/GenBank/DDBJ whole genome shotgun (WGS) entry which is preliminary data.</text>
</comment>
<keyword evidence="8" id="KW-1185">Reference proteome</keyword>
<dbReference type="AlphaFoldDB" id="A0A6N6N3J0"/>
<dbReference type="Pfam" id="PF00440">
    <property type="entry name" value="TetR_N"/>
    <property type="match status" value="1"/>
</dbReference>
<evidence type="ECO:0000313" key="8">
    <source>
        <dbReference type="Proteomes" id="UP000438699"/>
    </source>
</evidence>
<name>A0A6N6N3J0_9BACT</name>
<feature type="DNA-binding region" description="H-T-H motif" evidence="5">
    <location>
        <begin position="32"/>
        <end position="51"/>
    </location>
</feature>
<protein>
    <submittedName>
        <fullName evidence="7">TetR/AcrR family transcriptional regulator</fullName>
    </submittedName>
</protein>
<dbReference type="Gene3D" id="1.10.357.10">
    <property type="entry name" value="Tetracycline Repressor, domain 2"/>
    <property type="match status" value="1"/>
</dbReference>
<dbReference type="GO" id="GO:0003700">
    <property type="term" value="F:DNA-binding transcription factor activity"/>
    <property type="evidence" value="ECO:0007669"/>
    <property type="project" value="TreeGrafter"/>
</dbReference>
<dbReference type="SUPFAM" id="SSF48498">
    <property type="entry name" value="Tetracyclin repressor-like, C-terminal domain"/>
    <property type="match status" value="1"/>
</dbReference>
<dbReference type="PROSITE" id="PS50977">
    <property type="entry name" value="HTH_TETR_2"/>
    <property type="match status" value="1"/>
</dbReference>
<dbReference type="PRINTS" id="PR00455">
    <property type="entry name" value="HTHTETR"/>
</dbReference>
<dbReference type="Pfam" id="PF13977">
    <property type="entry name" value="TetR_C_6"/>
    <property type="match status" value="1"/>
</dbReference>
<evidence type="ECO:0000256" key="5">
    <source>
        <dbReference type="PROSITE-ProRule" id="PRU00335"/>
    </source>
</evidence>
<dbReference type="PANTHER" id="PTHR30055:SF234">
    <property type="entry name" value="HTH-TYPE TRANSCRIPTIONAL REGULATOR BETI"/>
    <property type="match status" value="1"/>
</dbReference>
<reference evidence="7 8" key="1">
    <citation type="journal article" date="2017" name="Int. J. Syst. Evol. Microbiol.">
        <title>Desulfovibrio senegalensis sp. nov., a mesophilic sulfate reducer isolated from marine sediment.</title>
        <authorList>
            <person name="Thioye A."/>
            <person name="Gam Z.B.A."/>
            <person name="Mbengue M."/>
            <person name="Cayol J.L."/>
            <person name="Joseph-Bartoli M."/>
            <person name="Toure-Kane C."/>
            <person name="Labat M."/>
        </authorList>
    </citation>
    <scope>NUCLEOTIDE SEQUENCE [LARGE SCALE GENOMIC DNA]</scope>
    <source>
        <strain evidence="7 8">DSM 101509</strain>
    </source>
</reference>
<evidence type="ECO:0000256" key="3">
    <source>
        <dbReference type="ARBA" id="ARBA00023125"/>
    </source>
</evidence>
<dbReference type="SUPFAM" id="SSF46689">
    <property type="entry name" value="Homeodomain-like"/>
    <property type="match status" value="1"/>
</dbReference>
<dbReference type="RefSeq" id="WP_151149001.1">
    <property type="nucleotide sequence ID" value="NZ_WAIE01000001.1"/>
</dbReference>
<accession>A0A6N6N3J0</accession>
<dbReference type="InterPro" id="IPR039538">
    <property type="entry name" value="BetI_C"/>
</dbReference>
<dbReference type="EMBL" id="WAIE01000001">
    <property type="protein sequence ID" value="KAB1442810.1"/>
    <property type="molecule type" value="Genomic_DNA"/>
</dbReference>
<feature type="domain" description="HTH tetR-type" evidence="6">
    <location>
        <begin position="9"/>
        <end position="69"/>
    </location>
</feature>
<dbReference type="OrthoDB" id="5816932at2"/>
<proteinExistence type="predicted"/>
<gene>
    <name evidence="7" type="ORF">F8A88_00600</name>
</gene>
<dbReference type="PANTHER" id="PTHR30055">
    <property type="entry name" value="HTH-TYPE TRANSCRIPTIONAL REGULATOR RUTR"/>
    <property type="match status" value="1"/>
</dbReference>
<organism evidence="7 8">
    <name type="scientific">Pseudodesulfovibrio senegalensis</name>
    <dbReference type="NCBI Taxonomy" id="1721087"/>
    <lineage>
        <taxon>Bacteria</taxon>
        <taxon>Pseudomonadati</taxon>
        <taxon>Thermodesulfobacteriota</taxon>
        <taxon>Desulfovibrionia</taxon>
        <taxon>Desulfovibrionales</taxon>
        <taxon>Desulfovibrionaceae</taxon>
    </lineage>
</organism>
<evidence type="ECO:0000256" key="4">
    <source>
        <dbReference type="ARBA" id="ARBA00023163"/>
    </source>
</evidence>
<evidence type="ECO:0000256" key="1">
    <source>
        <dbReference type="ARBA" id="ARBA00022491"/>
    </source>
</evidence>
<keyword evidence="3 5" id="KW-0238">DNA-binding</keyword>
<evidence type="ECO:0000259" key="6">
    <source>
        <dbReference type="PROSITE" id="PS50977"/>
    </source>
</evidence>
<sequence length="195" mass="22328">MSRQQEKSRQTMKELMEAATSLFASKGFTATSVAEITSRAGYAKGSFYRHWESKGQLFLQIVEHKMRQYRDARDRRIADAGNLEEAMRIIWDFLETMVSDSEWARVFLEFTVHSMRDEELCAELRRSQYRLSEDIFAELVRPFVTTDYPAEKIGALNTALFEGFMVHNALEAGVLELEDVREAAVALAVAKGTKQ</sequence>
<keyword evidence="4" id="KW-0804">Transcription</keyword>
<keyword evidence="2" id="KW-0805">Transcription regulation</keyword>
<dbReference type="InterPro" id="IPR050109">
    <property type="entry name" value="HTH-type_TetR-like_transc_reg"/>
</dbReference>
<dbReference type="InterPro" id="IPR009057">
    <property type="entry name" value="Homeodomain-like_sf"/>
</dbReference>
<evidence type="ECO:0000256" key="2">
    <source>
        <dbReference type="ARBA" id="ARBA00023015"/>
    </source>
</evidence>